<gene>
    <name evidence="10" type="ORF">A6769_32400</name>
</gene>
<evidence type="ECO:0000313" key="11">
    <source>
        <dbReference type="Proteomes" id="UP000252085"/>
    </source>
</evidence>
<dbReference type="AlphaFoldDB" id="A0A367R354"/>
<keyword evidence="5 8" id="KW-0472">Membrane</keyword>
<feature type="coiled-coil region" evidence="6">
    <location>
        <begin position="297"/>
        <end position="338"/>
    </location>
</feature>
<evidence type="ECO:0000256" key="3">
    <source>
        <dbReference type="ARBA" id="ARBA00022692"/>
    </source>
</evidence>
<feature type="coiled-coil region" evidence="6">
    <location>
        <begin position="165"/>
        <end position="192"/>
    </location>
</feature>
<organism evidence="10 11">
    <name type="scientific">Nostoc punctiforme NIES-2108</name>
    <dbReference type="NCBI Taxonomy" id="1356359"/>
    <lineage>
        <taxon>Bacteria</taxon>
        <taxon>Bacillati</taxon>
        <taxon>Cyanobacteriota</taxon>
        <taxon>Cyanophyceae</taxon>
        <taxon>Nostocales</taxon>
        <taxon>Nostocaceae</taxon>
        <taxon>Nostoc</taxon>
    </lineage>
</organism>
<comment type="subcellular location">
    <subcellularLocation>
        <location evidence="1">Membrane</location>
        <topology evidence="1">Single-pass membrane protein</topology>
    </subcellularLocation>
</comment>
<feature type="transmembrane region" description="Helical" evidence="8">
    <location>
        <begin position="20"/>
        <end position="43"/>
    </location>
</feature>
<dbReference type="PANTHER" id="PTHR30386">
    <property type="entry name" value="MEMBRANE FUSION SUBUNIT OF EMRAB-TOLC MULTIDRUG EFFLUX PUMP"/>
    <property type="match status" value="1"/>
</dbReference>
<comment type="similarity">
    <text evidence="2">Belongs to the membrane fusion protein (MFP) (TC 8.A.1) family.</text>
</comment>
<dbReference type="GO" id="GO:0016020">
    <property type="term" value="C:membrane"/>
    <property type="evidence" value="ECO:0007669"/>
    <property type="project" value="UniProtKB-SubCell"/>
</dbReference>
<keyword evidence="3 8" id="KW-0812">Transmembrane</keyword>
<feature type="region of interest" description="Disordered" evidence="7">
    <location>
        <begin position="135"/>
        <end position="156"/>
    </location>
</feature>
<dbReference type="Proteomes" id="UP000252085">
    <property type="component" value="Unassembled WGS sequence"/>
</dbReference>
<dbReference type="Gene3D" id="2.40.30.170">
    <property type="match status" value="1"/>
</dbReference>
<sequence>MNLNSLAAASPEDFLPPIGKWTTIGGLVLIATFVAGVTLASILKYKTTVKVAATIRPTGELRLVQAATEGIIKDILVKGNQQVKQGDIIAILDGSRLQTKKSQLLGNIQQTTVQSTQITAQISALDKQTQAESELTKRATSAAQAELQRTQTEYHNSQISTTTEVEESVANLKLVQNDLETAKAELKSAQANSLATQASFKAAIVKSDRYKPIVKSGALSQDAYEEVTLAVQQQQQALLSQLAIVEAHKQTVEKQQRAVEAAQARLKKAKTTLNSIGGVAIARERIAQEKARGGATLSRLQQEREQLIQRQTELENQLNSFKKELKQIEIELQNIIIRASASGTIAQLNLRNISQVIASGEMIAQIAPSEAPLEIKADIPSEEISKIRLGQKVYMRVSACPYPDYGSLQGTVNSISPDAIEPQSNLNSSNSSLGMGGISQTGSYKVNIKPKNYILKIAGKECAIQLGMEGSADIISKEETVLQFILRKARLITNV</sequence>
<accession>A0A367R354</accession>
<reference evidence="10 11" key="1">
    <citation type="submission" date="2016-04" db="EMBL/GenBank/DDBJ databases">
        <authorList>
            <person name="Evans L.H."/>
            <person name="Alamgir A."/>
            <person name="Owens N."/>
            <person name="Weber N.D."/>
            <person name="Virtaneva K."/>
            <person name="Barbian K."/>
            <person name="Babar A."/>
            <person name="Rosenke K."/>
        </authorList>
    </citation>
    <scope>NUCLEOTIDE SEQUENCE [LARGE SCALE GENOMIC DNA]</scope>
    <source>
        <strain evidence="10">NIES-2108</strain>
    </source>
</reference>
<evidence type="ECO:0000256" key="7">
    <source>
        <dbReference type="SAM" id="MobiDB-lite"/>
    </source>
</evidence>
<dbReference type="EMBL" id="LXQE01000181">
    <property type="protein sequence ID" value="RCJ30887.1"/>
    <property type="molecule type" value="Genomic_DNA"/>
</dbReference>
<dbReference type="InterPro" id="IPR050739">
    <property type="entry name" value="MFP"/>
</dbReference>
<evidence type="ECO:0000259" key="9">
    <source>
        <dbReference type="Pfam" id="PF26002"/>
    </source>
</evidence>
<evidence type="ECO:0000313" key="10">
    <source>
        <dbReference type="EMBL" id="RCJ30887.1"/>
    </source>
</evidence>
<protein>
    <submittedName>
        <fullName evidence="10">Hemolysin D</fullName>
    </submittedName>
</protein>
<proteinExistence type="inferred from homology"/>
<evidence type="ECO:0000256" key="1">
    <source>
        <dbReference type="ARBA" id="ARBA00004167"/>
    </source>
</evidence>
<feature type="domain" description="AprE-like beta-barrel" evidence="9">
    <location>
        <begin position="373"/>
        <end position="474"/>
    </location>
</feature>
<evidence type="ECO:0000256" key="6">
    <source>
        <dbReference type="SAM" id="Coils"/>
    </source>
</evidence>
<feature type="coiled-coil region" evidence="6">
    <location>
        <begin position="245"/>
        <end position="272"/>
    </location>
</feature>
<dbReference type="InterPro" id="IPR058982">
    <property type="entry name" value="Beta-barrel_AprE"/>
</dbReference>
<name>A0A367R354_NOSPU</name>
<evidence type="ECO:0000256" key="8">
    <source>
        <dbReference type="SAM" id="Phobius"/>
    </source>
</evidence>
<keyword evidence="6" id="KW-0175">Coiled coil</keyword>
<evidence type="ECO:0000256" key="4">
    <source>
        <dbReference type="ARBA" id="ARBA00022989"/>
    </source>
</evidence>
<dbReference type="Pfam" id="PF26002">
    <property type="entry name" value="Beta-barrel_AprE"/>
    <property type="match status" value="1"/>
</dbReference>
<keyword evidence="4 8" id="KW-1133">Transmembrane helix</keyword>
<evidence type="ECO:0000256" key="5">
    <source>
        <dbReference type="ARBA" id="ARBA00023136"/>
    </source>
</evidence>
<comment type="caution">
    <text evidence="10">The sequence shown here is derived from an EMBL/GenBank/DDBJ whole genome shotgun (WGS) entry which is preliminary data.</text>
</comment>
<evidence type="ECO:0000256" key="2">
    <source>
        <dbReference type="ARBA" id="ARBA00009477"/>
    </source>
</evidence>
<dbReference type="PANTHER" id="PTHR30386:SF26">
    <property type="entry name" value="TRANSPORT PROTEIN COMB"/>
    <property type="match status" value="1"/>
</dbReference>